<proteinExistence type="predicted"/>
<accession>A0A177CGM3</accession>
<feature type="compositionally biased region" description="Polar residues" evidence="1">
    <location>
        <begin position="515"/>
        <end position="532"/>
    </location>
</feature>
<keyword evidence="3" id="KW-1185">Reference proteome</keyword>
<feature type="compositionally biased region" description="Polar residues" evidence="1">
    <location>
        <begin position="425"/>
        <end position="435"/>
    </location>
</feature>
<reference evidence="2 3" key="1">
    <citation type="submission" date="2016-05" db="EMBL/GenBank/DDBJ databases">
        <title>Comparative analysis of secretome profiles of manganese(II)-oxidizing ascomycete fungi.</title>
        <authorList>
            <consortium name="DOE Joint Genome Institute"/>
            <person name="Zeiner C.A."/>
            <person name="Purvine S.O."/>
            <person name="Zink E.M."/>
            <person name="Wu S."/>
            <person name="Pasa-Tolic L."/>
            <person name="Chaput D.L."/>
            <person name="Haridas S."/>
            <person name="Grigoriev I.V."/>
            <person name="Santelli C.M."/>
            <person name="Hansel C.M."/>
        </authorList>
    </citation>
    <scope>NUCLEOTIDE SEQUENCE [LARGE SCALE GENOMIC DNA]</scope>
    <source>
        <strain evidence="2 3">AP3s5-JAC2a</strain>
    </source>
</reference>
<evidence type="ECO:0000313" key="2">
    <source>
        <dbReference type="EMBL" id="OAG06371.1"/>
    </source>
</evidence>
<gene>
    <name evidence="2" type="ORF">CC84DRAFT_1217598</name>
</gene>
<protein>
    <submittedName>
        <fullName evidence="2">Uncharacterized protein</fullName>
    </submittedName>
</protein>
<dbReference type="Proteomes" id="UP000077069">
    <property type="component" value="Unassembled WGS sequence"/>
</dbReference>
<name>A0A177CGM3_9PLEO</name>
<dbReference type="EMBL" id="KV441552">
    <property type="protein sequence ID" value="OAG06371.1"/>
    <property type="molecule type" value="Genomic_DNA"/>
</dbReference>
<feature type="compositionally biased region" description="Low complexity" evidence="1">
    <location>
        <begin position="495"/>
        <end position="507"/>
    </location>
</feature>
<evidence type="ECO:0000256" key="1">
    <source>
        <dbReference type="SAM" id="MobiDB-lite"/>
    </source>
</evidence>
<organism evidence="2 3">
    <name type="scientific">Paraphaeosphaeria sporulosa</name>
    <dbReference type="NCBI Taxonomy" id="1460663"/>
    <lineage>
        <taxon>Eukaryota</taxon>
        <taxon>Fungi</taxon>
        <taxon>Dikarya</taxon>
        <taxon>Ascomycota</taxon>
        <taxon>Pezizomycotina</taxon>
        <taxon>Dothideomycetes</taxon>
        <taxon>Pleosporomycetidae</taxon>
        <taxon>Pleosporales</taxon>
        <taxon>Massarineae</taxon>
        <taxon>Didymosphaeriaceae</taxon>
        <taxon>Paraphaeosphaeria</taxon>
    </lineage>
</organism>
<dbReference type="AlphaFoldDB" id="A0A177CGM3"/>
<sequence length="573" mass="64088">MVYPKRKAQYDFDRLDIKRSRQNPSIAYIQNYAGKHQKNRGGRVMTRKLHTHDQVSQQPSQPRQHLVAQTMQQVLGSPQQHGLPQVAQESQIEELEAEWQDDKLGLFAPYSEDKIPVLWSTNIDHSSSQVLQTEKFDSIALRHYYRAIAMTKTGLNREQLGIPPANAGYGSPVTIDYVDLYLDLSDGEVYVAASEQGLMTVPDYLKLSGIAVQRKLSFKGRSPGWATAVFDAAEKRYVTEFWEALHGTPLPVRSEVQILDTFEMPVEPVGMWANVYSAYVGKVIQFPLAYTTTDREFAMSSGRPCSLSAIELRHVLAVPEKEPSPHELAEALFAQAQECDRNTLDLQMAKTRDDYLKECGHLHGKYAPTNTQKKKGIFFESPPFTPCEDNGEFIVLVKGQGTKESFMVEWTKDWNASLQDAPKTHNVNGSKSGQARTVKAPSYTPYSRSSSAKRTEEMDNLSNVVNENEVDRARRLQELRQKLVAKSEKVIVKRSSASPSGQSSTASKEPPADTQAMQEVVSGSVSTESPDSSSRKRKQSGALKPPIKRVKMNDDEASGETEATHLIHLTPQK</sequence>
<feature type="region of interest" description="Disordered" evidence="1">
    <location>
        <begin position="490"/>
        <end position="573"/>
    </location>
</feature>
<dbReference type="OrthoDB" id="3800937at2759"/>
<dbReference type="InParanoid" id="A0A177CGM3"/>
<dbReference type="RefSeq" id="XP_018036736.1">
    <property type="nucleotide sequence ID" value="XM_018182911.1"/>
</dbReference>
<feature type="region of interest" description="Disordered" evidence="1">
    <location>
        <begin position="419"/>
        <end position="466"/>
    </location>
</feature>
<dbReference type="GeneID" id="28766397"/>
<evidence type="ECO:0000313" key="3">
    <source>
        <dbReference type="Proteomes" id="UP000077069"/>
    </source>
</evidence>